<reference evidence="1 2" key="2">
    <citation type="submission" date="2020-03" db="EMBL/GenBank/DDBJ databases">
        <authorList>
            <person name="Ichikawa N."/>
            <person name="Kimura A."/>
            <person name="Kitahashi Y."/>
            <person name="Uohara A."/>
        </authorList>
    </citation>
    <scope>NUCLEOTIDE SEQUENCE [LARGE SCALE GENOMIC DNA]</scope>
    <source>
        <strain evidence="1 2">NBRC 108639</strain>
    </source>
</reference>
<organism evidence="1 2">
    <name type="scientific">Phytohabitans houttuyneae</name>
    <dbReference type="NCBI Taxonomy" id="1076126"/>
    <lineage>
        <taxon>Bacteria</taxon>
        <taxon>Bacillati</taxon>
        <taxon>Actinomycetota</taxon>
        <taxon>Actinomycetes</taxon>
        <taxon>Micromonosporales</taxon>
        <taxon>Micromonosporaceae</taxon>
    </lineage>
</organism>
<protein>
    <submittedName>
        <fullName evidence="1">Uncharacterized protein</fullName>
    </submittedName>
</protein>
<name>A0A6V8JXM2_9ACTN</name>
<sequence length="393" mass="40806">MPSVQLEQFTSEVMELVPQPELDVIERRTARRRVRRRAAAAALSVVVASSAAAVSLSTYDKGGPELSASAVPAACRVTGQLALPAGYEQVGVAAADRTGRYMVGTGFFPKDRTVHLVWWHDGVPRTAGVAASFLMPIGVNTEGTIAGHTRSIGSTDEGAAWVYRDGRLRNLPTPAGLHSASAAGINERGDVAGVARDASGAGVAVVWPAATPDRPRVLAAPGPVHVDGIGDDGTVIGRLTDGRLLLADAGRGYVWSPDGRGRELAVPDGWTRAQAVSIEAGWILGYVDREGAVALARWRLDGGTVRVLSRVRGDFVGTTANGWSVVWGRTPLLADVDGRVKQVTGHDKATGDRMILGGGAVWVVGGDGGGLAVVGNALSAAGAIRPVRWRCGA</sequence>
<dbReference type="Proteomes" id="UP000482800">
    <property type="component" value="Unassembled WGS sequence"/>
</dbReference>
<comment type="caution">
    <text evidence="1">The sequence shown here is derived from an EMBL/GenBank/DDBJ whole genome shotgun (WGS) entry which is preliminary data.</text>
</comment>
<dbReference type="RefSeq" id="WP_173052618.1">
    <property type="nucleotide sequence ID" value="NZ_BAABGO010000007.1"/>
</dbReference>
<evidence type="ECO:0000313" key="2">
    <source>
        <dbReference type="Proteomes" id="UP000482800"/>
    </source>
</evidence>
<keyword evidence="2" id="KW-1185">Reference proteome</keyword>
<dbReference type="AlphaFoldDB" id="A0A6V8JXM2"/>
<accession>A0A6V8JXM2</accession>
<evidence type="ECO:0000313" key="1">
    <source>
        <dbReference type="EMBL" id="GFJ75984.1"/>
    </source>
</evidence>
<gene>
    <name evidence="1" type="ORF">Phou_001640</name>
</gene>
<dbReference type="EMBL" id="BLPF01000001">
    <property type="protein sequence ID" value="GFJ75984.1"/>
    <property type="molecule type" value="Genomic_DNA"/>
</dbReference>
<reference evidence="1 2" key="1">
    <citation type="submission" date="2020-03" db="EMBL/GenBank/DDBJ databases">
        <title>Whole genome shotgun sequence of Phytohabitans houttuyneae NBRC 108639.</title>
        <authorList>
            <person name="Komaki H."/>
            <person name="Tamura T."/>
        </authorList>
    </citation>
    <scope>NUCLEOTIDE SEQUENCE [LARGE SCALE GENOMIC DNA]</scope>
    <source>
        <strain evidence="1 2">NBRC 108639</strain>
    </source>
</reference>
<proteinExistence type="predicted"/>